<evidence type="ECO:0000313" key="6">
    <source>
        <dbReference type="EMBL" id="KAF0299764.1"/>
    </source>
</evidence>
<gene>
    <name evidence="6" type="primary">rpy-1</name>
    <name evidence="6" type="ORF">FJT64_027599</name>
</gene>
<evidence type="ECO:0000259" key="5">
    <source>
        <dbReference type="PROSITE" id="PS50089"/>
    </source>
</evidence>
<evidence type="ECO:0000256" key="2">
    <source>
        <dbReference type="ARBA" id="ARBA00022833"/>
    </source>
</evidence>
<dbReference type="InterPro" id="IPR019734">
    <property type="entry name" value="TPR_rpt"/>
</dbReference>
<dbReference type="Pfam" id="PF10579">
    <property type="entry name" value="Rapsyn_N"/>
    <property type="match status" value="1"/>
</dbReference>
<evidence type="ECO:0000256" key="1">
    <source>
        <dbReference type="ARBA" id="ARBA00022771"/>
    </source>
</evidence>
<accession>A0A6A4W7N4</accession>
<organism evidence="6 7">
    <name type="scientific">Amphibalanus amphitrite</name>
    <name type="common">Striped barnacle</name>
    <name type="synonym">Balanus amphitrite</name>
    <dbReference type="NCBI Taxonomy" id="1232801"/>
    <lineage>
        <taxon>Eukaryota</taxon>
        <taxon>Metazoa</taxon>
        <taxon>Ecdysozoa</taxon>
        <taxon>Arthropoda</taxon>
        <taxon>Crustacea</taxon>
        <taxon>Multicrustacea</taxon>
        <taxon>Cirripedia</taxon>
        <taxon>Thoracica</taxon>
        <taxon>Thoracicalcarea</taxon>
        <taxon>Balanomorpha</taxon>
        <taxon>Balanoidea</taxon>
        <taxon>Balanidae</taxon>
        <taxon>Amphibalaninae</taxon>
        <taxon>Amphibalanus</taxon>
    </lineage>
</organism>
<dbReference type="InterPro" id="IPR011990">
    <property type="entry name" value="TPR-like_helical_dom_sf"/>
</dbReference>
<name>A0A6A4W7N4_AMPAM</name>
<feature type="repeat" description="TPR" evidence="4">
    <location>
        <begin position="152"/>
        <end position="185"/>
    </location>
</feature>
<reference evidence="6 7" key="1">
    <citation type="submission" date="2019-07" db="EMBL/GenBank/DDBJ databases">
        <title>Draft genome assembly of a fouling barnacle, Amphibalanus amphitrite (Darwin, 1854): The first reference genome for Thecostraca.</title>
        <authorList>
            <person name="Kim W."/>
        </authorList>
    </citation>
    <scope>NUCLEOTIDE SEQUENCE [LARGE SCALE GENOMIC DNA]</scope>
    <source>
        <strain evidence="6">SNU_AA5</strain>
        <tissue evidence="6">Soma without cirri and trophi</tissue>
    </source>
</reference>
<dbReference type="GO" id="GO:0008270">
    <property type="term" value="F:zinc ion binding"/>
    <property type="evidence" value="ECO:0007669"/>
    <property type="project" value="UniProtKB-KW"/>
</dbReference>
<dbReference type="EMBL" id="VIIS01001334">
    <property type="protein sequence ID" value="KAF0299764.1"/>
    <property type="molecule type" value="Genomic_DNA"/>
</dbReference>
<keyword evidence="7" id="KW-1185">Reference proteome</keyword>
<dbReference type="GO" id="GO:0033130">
    <property type="term" value="F:acetylcholine receptor binding"/>
    <property type="evidence" value="ECO:0007669"/>
    <property type="project" value="InterPro"/>
</dbReference>
<dbReference type="GO" id="GO:1900075">
    <property type="term" value="P:positive regulation of neuromuscular synaptic transmission"/>
    <property type="evidence" value="ECO:0007669"/>
    <property type="project" value="TreeGrafter"/>
</dbReference>
<dbReference type="InterPro" id="IPR013083">
    <property type="entry name" value="Znf_RING/FYVE/PHD"/>
</dbReference>
<dbReference type="SUPFAM" id="SSF57850">
    <property type="entry name" value="RING/U-box"/>
    <property type="match status" value="1"/>
</dbReference>
<dbReference type="GO" id="GO:0005886">
    <property type="term" value="C:plasma membrane"/>
    <property type="evidence" value="ECO:0007669"/>
    <property type="project" value="TreeGrafter"/>
</dbReference>
<dbReference type="AlphaFoldDB" id="A0A6A4W7N4"/>
<dbReference type="SUPFAM" id="SSF48452">
    <property type="entry name" value="TPR-like"/>
    <property type="match status" value="2"/>
</dbReference>
<protein>
    <submittedName>
        <fullName evidence="6">Receptor-associated protein of the synapse</fullName>
    </submittedName>
</protein>
<keyword evidence="6" id="KW-0675">Receptor</keyword>
<dbReference type="PANTHER" id="PTHR46574">
    <property type="entry name" value="43 KDA RECEPTOR-ASSOCIATED PROTEIN OF THE SYNAPSE"/>
    <property type="match status" value="1"/>
</dbReference>
<dbReference type="Gene3D" id="1.25.40.10">
    <property type="entry name" value="Tetratricopeptide repeat domain"/>
    <property type="match status" value="2"/>
</dbReference>
<dbReference type="GO" id="GO:0031594">
    <property type="term" value="C:neuromuscular junction"/>
    <property type="evidence" value="ECO:0007669"/>
    <property type="project" value="TreeGrafter"/>
</dbReference>
<dbReference type="PANTHER" id="PTHR46574:SF1">
    <property type="entry name" value="43 KDA RECEPTOR-ASSOCIATED PROTEIN OF THE SYNAPSE"/>
    <property type="match status" value="1"/>
</dbReference>
<dbReference type="GO" id="GO:0007271">
    <property type="term" value="P:synaptic transmission, cholinergic"/>
    <property type="evidence" value="ECO:0007669"/>
    <property type="project" value="TreeGrafter"/>
</dbReference>
<dbReference type="Pfam" id="PF13639">
    <property type="entry name" value="zf-RING_2"/>
    <property type="match status" value="1"/>
</dbReference>
<evidence type="ECO:0000313" key="7">
    <source>
        <dbReference type="Proteomes" id="UP000440578"/>
    </source>
</evidence>
<dbReference type="Gene3D" id="3.30.40.10">
    <property type="entry name" value="Zinc/RING finger domain, C3HC4 (zinc finger)"/>
    <property type="match status" value="1"/>
</dbReference>
<dbReference type="Proteomes" id="UP000440578">
    <property type="component" value="Unassembled WGS sequence"/>
</dbReference>
<dbReference type="InterPro" id="IPR019568">
    <property type="entry name" value="Rapsyn_myristoylation/link_N"/>
</dbReference>
<dbReference type="PROSITE" id="PS50089">
    <property type="entry name" value="ZF_RING_2"/>
    <property type="match status" value="1"/>
</dbReference>
<feature type="domain" description="RING-type" evidence="5">
    <location>
        <begin position="398"/>
        <end position="447"/>
    </location>
</feature>
<comment type="caution">
    <text evidence="6">The sequence shown here is derived from an EMBL/GenBank/DDBJ whole genome shotgun (WGS) entry which is preliminary data.</text>
</comment>
<dbReference type="InterPro" id="IPR052480">
    <property type="entry name" value="RAPsyn"/>
</dbReference>
<proteinExistence type="predicted"/>
<keyword evidence="4" id="KW-0802">TPR repeat</keyword>
<dbReference type="PROSITE" id="PS50005">
    <property type="entry name" value="TPR"/>
    <property type="match status" value="1"/>
</dbReference>
<dbReference type="GO" id="GO:0005737">
    <property type="term" value="C:cytoplasm"/>
    <property type="evidence" value="ECO:0007669"/>
    <property type="project" value="UniProtKB-ARBA"/>
</dbReference>
<dbReference type="SMART" id="SM00028">
    <property type="entry name" value="TPR"/>
    <property type="match status" value="5"/>
</dbReference>
<evidence type="ECO:0000256" key="4">
    <source>
        <dbReference type="PROSITE-ProRule" id="PRU00339"/>
    </source>
</evidence>
<keyword evidence="1 3" id="KW-0479">Metal-binding</keyword>
<dbReference type="InterPro" id="IPR001841">
    <property type="entry name" value="Znf_RING"/>
</dbReference>
<dbReference type="SMART" id="SM00184">
    <property type="entry name" value="RING"/>
    <property type="match status" value="1"/>
</dbReference>
<sequence length="486" mass="55497">MSPPLDDWGADRESPLSGAGFWRCIMACHSKVGQQIARKRVEQGIKLFNQQRHQEAVAKWKEALRKIRREQDRFITLGYLCQAYMHWGKYRELVELAFQQLDIAHSMEDNLLRAEAYLNLARGNERMGSLDSALQYCRHSLYSQCDQSRTTGQVHLCLGNIYVTYSNFSKAIEHYELALKVARSIRDVGLELLIYVGMGQVFNVLKDYNKGLQLVAKAFELSKSFQICDLNMRHQRLALLHLVTPLRKLGRMSEAYECCQDALRMALEAGDRPLNARGLCAMGDILRQKSDGQRAYRRYEAALQMLTDMEDAFGRVLALDGMAKSISLLCRQKKVCDCKPLEAYTRLLDAVTNCGSKLLLRNTHQHLSGIYAALGDDENARLQERLASVLTEEMELYCAVCNQPLGQEPGNSLEALPCSHIFHQQCARELLSKSDRRKKKRICPQCRKTVNSRMMFVCYDDVKYDGHYPAFLANNTTHVQTPDHPL</sequence>
<evidence type="ECO:0000256" key="3">
    <source>
        <dbReference type="PROSITE-ProRule" id="PRU00175"/>
    </source>
</evidence>
<keyword evidence="2" id="KW-0862">Zinc</keyword>
<keyword evidence="1 3" id="KW-0863">Zinc-finger</keyword>
<dbReference type="GO" id="GO:0043495">
    <property type="term" value="F:protein-membrane adaptor activity"/>
    <property type="evidence" value="ECO:0007669"/>
    <property type="project" value="InterPro"/>
</dbReference>
<dbReference type="OrthoDB" id="10040854at2759"/>